<feature type="compositionally biased region" description="Basic and acidic residues" evidence="1">
    <location>
        <begin position="10"/>
        <end position="30"/>
    </location>
</feature>
<evidence type="ECO:0000313" key="2">
    <source>
        <dbReference type="EMBL" id="CAE7080871.1"/>
    </source>
</evidence>
<feature type="compositionally biased region" description="Polar residues" evidence="1">
    <location>
        <begin position="1269"/>
        <end position="1291"/>
    </location>
</feature>
<feature type="region of interest" description="Disordered" evidence="1">
    <location>
        <begin position="694"/>
        <end position="777"/>
    </location>
</feature>
<proteinExistence type="predicted"/>
<dbReference type="Proteomes" id="UP000663827">
    <property type="component" value="Unassembled WGS sequence"/>
</dbReference>
<organism evidence="2 3">
    <name type="scientific">Rhizoctonia solani</name>
    <dbReference type="NCBI Taxonomy" id="456999"/>
    <lineage>
        <taxon>Eukaryota</taxon>
        <taxon>Fungi</taxon>
        <taxon>Dikarya</taxon>
        <taxon>Basidiomycota</taxon>
        <taxon>Agaricomycotina</taxon>
        <taxon>Agaricomycetes</taxon>
        <taxon>Cantharellales</taxon>
        <taxon>Ceratobasidiaceae</taxon>
        <taxon>Rhizoctonia</taxon>
    </lineage>
</organism>
<dbReference type="EMBL" id="CAJNJQ010000477">
    <property type="protein sequence ID" value="CAE7080871.1"/>
    <property type="molecule type" value="Genomic_DNA"/>
</dbReference>
<feature type="compositionally biased region" description="Basic residues" evidence="1">
    <location>
        <begin position="1210"/>
        <end position="1220"/>
    </location>
</feature>
<feature type="region of interest" description="Disordered" evidence="1">
    <location>
        <begin position="1141"/>
        <end position="1359"/>
    </location>
</feature>
<feature type="region of interest" description="Disordered" evidence="1">
    <location>
        <begin position="1"/>
        <end position="30"/>
    </location>
</feature>
<evidence type="ECO:0000256" key="1">
    <source>
        <dbReference type="SAM" id="MobiDB-lite"/>
    </source>
</evidence>
<gene>
    <name evidence="2" type="ORF">RDB_LOCUS23644</name>
</gene>
<evidence type="ECO:0000313" key="3">
    <source>
        <dbReference type="Proteomes" id="UP000663827"/>
    </source>
</evidence>
<name>A0A8H3HXG1_9AGAM</name>
<comment type="caution">
    <text evidence="2">The sequence shown here is derived from an EMBL/GenBank/DDBJ whole genome shotgun (WGS) entry which is preliminary data.</text>
</comment>
<sequence>MPGPRSPARKAKEQHAKEKFKNRNVEKSYEPPHDSIVHQLSIKLTDAGRTWWSTYGGSGKEFEAHKGNRGGQQGAMAWIRDTYVTKWWDIHFPEALGASEKERAWFFQTSGNGRLIWSYLDGFLRKENNRERQGPSKIPGKVLQRAVAHDAYRREHPETYDEAVEQWVDDNGSKPSLANKRKLSQGVFKKLSNQEQKEFREKAVAAVKESRQLARVTDPKEHARLTRNFWNSLRELLLFGSGVTGIEVCALVVHETEDGKTRVTRELSKGIEGFANSTRLAKSMDALKDYLEALNDTASNPIPLPRVYPDYTKDGYPGLPNFEGWSLKRMRKLLRDFIKAVFKFQGGVGRMIWKEIKAMLNYWLDPRRLPKVEGLVWDDPAYLSKRMVRIWLNFFLACITGKVPPEECFQFYRVPAGPSPIHPSESQETRREEVTRDGNLVCLLVFEDRVTKCHRVGGMTYDTRAIDYANYVAFNGDPANSIASLQGLGLPVPGPNIPASVFFGLELERLTKWVSNAPEGPKTRVLTILDTANTYQEHLPVSHPIGVWLREGGIPLVLAQSPQEALNHSKSFWLPPDYFLPPGLAALQGTLYFFEAFQDELYEGGLICHVPSKTFYGGHTGVAAIVRALIQIYLNCLAVQGVFQPPEKPPAGYDISRFVTSEHDRIVGWMDKWAAVIKRHTVILAETSAERKSCIVQSGVRPSSGGSDMEDSHGSGSGSDSDSDSDSEHSIAPAHPSPPPPTSDTGPSSPDVGPSSCNKGKKHEKFADYSDSSDDAPSEIDYEAIDQTSQDDKSSDEGDLERFNERFLDDDSFPADDSIGLRERYGFDSEVKFHLHTGWDPYEEIIHDDLWFPGKTEPLFGGFPELCPYKAPRLSRPDTAMRLLISLGIEATRVKARWYFYNRENPRLGSELRHRTKDQAIVFSSPVRSLMQVVLVRIVAWLRAKAMAPYVYAHWASMAYLLREALHLFATSEHLIQAGDFSDSEFTAEDLANQVIKAKRQVVELSYVHGELQDWHALSTRFMNRLRGNWLLQRPPPLGKIIEIVEGTQDWIDASYALGVKHAEQRPKKWNELLDTPYEPPEEGMNYLFGCPTRSEESRGLENDLQEARKMDPFFDVLDEVANTPWKLEMALSECANPNSLDLSAVDNTPAPAPSTIPSPTDPAPQPIATSALQRTADGGDNMGGDAPCLSTSVPRSPTLPPPASPSSKPKAKRKAKVKPKPTSVIEPAPAVEPTPTSSIAESGPNPVVTSAPKITTERTESIGVEPSSAGSPPATTLSSPYEAQSETASPSVPRAIPRETRGSRKRKSAPETETDAVTDNGRGRRASARLQGKPSGSKVGVNAKEGQGIQRKSTRLVR</sequence>
<feature type="compositionally biased region" description="Pro residues" evidence="1">
    <location>
        <begin position="1151"/>
        <end position="1166"/>
    </location>
</feature>
<accession>A0A8H3HXG1</accession>
<protein>
    <submittedName>
        <fullName evidence="2">Uncharacterized protein</fullName>
    </submittedName>
</protein>
<reference evidence="2" key="1">
    <citation type="submission" date="2021-01" db="EMBL/GenBank/DDBJ databases">
        <authorList>
            <person name="Kaushik A."/>
        </authorList>
    </citation>
    <scope>NUCLEOTIDE SEQUENCE</scope>
    <source>
        <strain evidence="2">AG5</strain>
    </source>
</reference>